<dbReference type="Pfam" id="PF06271">
    <property type="entry name" value="RDD"/>
    <property type="match status" value="1"/>
</dbReference>
<reference evidence="9" key="1">
    <citation type="journal article" date="2019" name="Int. J. Syst. Evol. Microbiol.">
        <title>The Global Catalogue of Microorganisms (GCM) 10K type strain sequencing project: providing services to taxonomists for standard genome sequencing and annotation.</title>
        <authorList>
            <consortium name="The Broad Institute Genomics Platform"/>
            <consortium name="The Broad Institute Genome Sequencing Center for Infectious Disease"/>
            <person name="Wu L."/>
            <person name="Ma J."/>
        </authorList>
    </citation>
    <scope>NUCLEOTIDE SEQUENCE [LARGE SCALE GENOMIC DNA]</scope>
    <source>
        <strain evidence="9">JCM 16013</strain>
    </source>
</reference>
<feature type="region of interest" description="Disordered" evidence="5">
    <location>
        <begin position="268"/>
        <end position="348"/>
    </location>
</feature>
<evidence type="ECO:0000256" key="5">
    <source>
        <dbReference type="SAM" id="MobiDB-lite"/>
    </source>
</evidence>
<evidence type="ECO:0000256" key="2">
    <source>
        <dbReference type="ARBA" id="ARBA00022692"/>
    </source>
</evidence>
<gene>
    <name evidence="8" type="ORF">GCM10009838_33030</name>
</gene>
<dbReference type="EMBL" id="BAAAQM010000016">
    <property type="protein sequence ID" value="GAA1971112.1"/>
    <property type="molecule type" value="Genomic_DNA"/>
</dbReference>
<accession>A0ABP5D2D1</accession>
<evidence type="ECO:0000313" key="8">
    <source>
        <dbReference type="EMBL" id="GAA1971112.1"/>
    </source>
</evidence>
<feature type="compositionally biased region" description="Low complexity" evidence="5">
    <location>
        <begin position="275"/>
        <end position="287"/>
    </location>
</feature>
<evidence type="ECO:0000313" key="9">
    <source>
        <dbReference type="Proteomes" id="UP001499854"/>
    </source>
</evidence>
<keyword evidence="3 6" id="KW-1133">Transmembrane helix</keyword>
<dbReference type="Proteomes" id="UP001499854">
    <property type="component" value="Unassembled WGS sequence"/>
</dbReference>
<evidence type="ECO:0000256" key="4">
    <source>
        <dbReference type="ARBA" id="ARBA00023136"/>
    </source>
</evidence>
<dbReference type="PANTHER" id="PTHR38480:SF1">
    <property type="entry name" value="SLR0254 PROTEIN"/>
    <property type="match status" value="1"/>
</dbReference>
<name>A0ABP5D2D1_9ACTN</name>
<sequence length="348" mass="36911">MSDLVIGEGVALDLRLAKLPSRALARMLDLLVQIGLLAVFAMVLGLVSATVDEAVAAGLAIVMSVAVLVGYPALLETVTRGRTLGKMALGLRVVRGDGGPVRFRHALVRALTGVFDIYLTAGVLAVVTSFCSRQGRRTGDWLAGTVVVRDRAPDAGVSAAGMAALAMPYPLLGWAQQLDLSVLPDDLALAARQYLTRMHEMRPDVAARMGYELASEVVRYVALPPPGTPPWAYLAAVTAERRVRQMRAVDMERRAAWERAQAQNPAYAGAGRTVGGAPAAPAWQGPADPQLAQLPTPPVQDRAPEPVADREPDHAPDHVTEQVTGHAPDQVVPESITTPDDGGFKPPQ</sequence>
<comment type="subcellular location">
    <subcellularLocation>
        <location evidence="1">Membrane</location>
        <topology evidence="1">Multi-pass membrane protein</topology>
    </subcellularLocation>
</comment>
<evidence type="ECO:0000256" key="3">
    <source>
        <dbReference type="ARBA" id="ARBA00022989"/>
    </source>
</evidence>
<keyword evidence="9" id="KW-1185">Reference proteome</keyword>
<feature type="domain" description="RDD" evidence="7">
    <location>
        <begin position="17"/>
        <end position="144"/>
    </location>
</feature>
<organism evidence="8 9">
    <name type="scientific">Catenulispora subtropica</name>
    <dbReference type="NCBI Taxonomy" id="450798"/>
    <lineage>
        <taxon>Bacteria</taxon>
        <taxon>Bacillati</taxon>
        <taxon>Actinomycetota</taxon>
        <taxon>Actinomycetes</taxon>
        <taxon>Catenulisporales</taxon>
        <taxon>Catenulisporaceae</taxon>
        <taxon>Catenulispora</taxon>
    </lineage>
</organism>
<protein>
    <submittedName>
        <fullName evidence="8">RDD family protein</fullName>
    </submittedName>
</protein>
<dbReference type="InterPro" id="IPR010432">
    <property type="entry name" value="RDD"/>
</dbReference>
<feature type="compositionally biased region" description="Basic and acidic residues" evidence="5">
    <location>
        <begin position="302"/>
        <end position="320"/>
    </location>
</feature>
<feature type="transmembrane region" description="Helical" evidence="6">
    <location>
        <begin position="106"/>
        <end position="127"/>
    </location>
</feature>
<dbReference type="PANTHER" id="PTHR38480">
    <property type="entry name" value="SLR0254 PROTEIN"/>
    <property type="match status" value="1"/>
</dbReference>
<feature type="transmembrane region" description="Helical" evidence="6">
    <location>
        <begin position="28"/>
        <end position="48"/>
    </location>
</feature>
<evidence type="ECO:0000259" key="7">
    <source>
        <dbReference type="Pfam" id="PF06271"/>
    </source>
</evidence>
<keyword evidence="4 6" id="KW-0472">Membrane</keyword>
<keyword evidence="2 6" id="KW-0812">Transmembrane</keyword>
<comment type="caution">
    <text evidence="8">The sequence shown here is derived from an EMBL/GenBank/DDBJ whole genome shotgun (WGS) entry which is preliminary data.</text>
</comment>
<dbReference type="RefSeq" id="WP_344657906.1">
    <property type="nucleotide sequence ID" value="NZ_BAAAQM010000016.1"/>
</dbReference>
<evidence type="ECO:0000256" key="6">
    <source>
        <dbReference type="SAM" id="Phobius"/>
    </source>
</evidence>
<feature type="transmembrane region" description="Helical" evidence="6">
    <location>
        <begin position="54"/>
        <end position="74"/>
    </location>
</feature>
<evidence type="ECO:0000256" key="1">
    <source>
        <dbReference type="ARBA" id="ARBA00004141"/>
    </source>
</evidence>
<proteinExistence type="predicted"/>